<reference evidence="4 5" key="1">
    <citation type="submission" date="2018-05" db="EMBL/GenBank/DDBJ databases">
        <title>Streptomyces venezuelae.</title>
        <authorList>
            <person name="Kim W."/>
            <person name="Lee N."/>
            <person name="Cho B.-K."/>
        </authorList>
    </citation>
    <scope>NUCLEOTIDE SEQUENCE [LARGE SCALE GENOMIC DNA]</scope>
    <source>
        <strain evidence="4 5">ATCC 14583</strain>
    </source>
</reference>
<feature type="transmembrane region" description="Helical" evidence="2">
    <location>
        <begin position="308"/>
        <end position="330"/>
    </location>
</feature>
<name>A0A5P2BEK1_STRVZ</name>
<evidence type="ECO:0000256" key="1">
    <source>
        <dbReference type="SAM" id="MobiDB-lite"/>
    </source>
</evidence>
<organism evidence="4 5">
    <name type="scientific">Streptomyces venezuelae</name>
    <dbReference type="NCBI Taxonomy" id="54571"/>
    <lineage>
        <taxon>Bacteria</taxon>
        <taxon>Bacillati</taxon>
        <taxon>Actinomycetota</taxon>
        <taxon>Actinomycetes</taxon>
        <taxon>Kitasatosporales</taxon>
        <taxon>Streptomycetaceae</taxon>
        <taxon>Streptomyces</taxon>
    </lineage>
</organism>
<keyword evidence="2" id="KW-0472">Membrane</keyword>
<keyword evidence="2" id="KW-1133">Transmembrane helix</keyword>
<protein>
    <recommendedName>
        <fullName evidence="6">LPXTG cell wall anchor domain-containing protein</fullName>
    </recommendedName>
</protein>
<feature type="region of interest" description="Disordered" evidence="1">
    <location>
        <begin position="19"/>
        <end position="118"/>
    </location>
</feature>
<feature type="compositionally biased region" description="Low complexity" evidence="1">
    <location>
        <begin position="275"/>
        <end position="290"/>
    </location>
</feature>
<dbReference type="EMBL" id="CP029193">
    <property type="protein sequence ID" value="QES28925.1"/>
    <property type="molecule type" value="Genomic_DNA"/>
</dbReference>
<feature type="compositionally biased region" description="Pro residues" evidence="1">
    <location>
        <begin position="63"/>
        <end position="73"/>
    </location>
</feature>
<feature type="compositionally biased region" description="Low complexity" evidence="1">
    <location>
        <begin position="19"/>
        <end position="46"/>
    </location>
</feature>
<evidence type="ECO:0000256" key="3">
    <source>
        <dbReference type="SAM" id="SignalP"/>
    </source>
</evidence>
<keyword evidence="5" id="KW-1185">Reference proteome</keyword>
<proteinExistence type="predicted"/>
<evidence type="ECO:0008006" key="6">
    <source>
        <dbReference type="Google" id="ProtNLM"/>
    </source>
</evidence>
<sequence length="339" mass="34444">MAAAAATAAIAPIALLSAPAASAAEGTSTPPAPAAGAPTESATPTPSATPPAQTPEPEKTPGTPTPPAEPPAPGKHTAEVEVPKTAKTPEVPEVPDEDAEEAPPACESDDGDTDPDSVLEIDLLGLPKKIVAGSGWHQFKLSAANPTDEPLGEVEWTAFVNNLGADPDKKDGLRYFTDVQFFDQDKDEWTTVKSPRGEGLAYDTVELDAEDKAVVKLRAKVSAKAPAIDGYTVGLGSYVDPELDCTHTSSKYRPLTIVKAGSDDESTKPTPKPSPSKTAQAAPAPQGSASETPAPVDGSLAETGSSSMLPTVGVIGGIAVVAGAGVVFAVRRGKADGTV</sequence>
<feature type="compositionally biased region" description="Acidic residues" evidence="1">
    <location>
        <begin position="93"/>
        <end position="118"/>
    </location>
</feature>
<keyword evidence="3" id="KW-0732">Signal</keyword>
<evidence type="ECO:0000313" key="5">
    <source>
        <dbReference type="Proteomes" id="UP000323046"/>
    </source>
</evidence>
<keyword evidence="2" id="KW-0812">Transmembrane</keyword>
<evidence type="ECO:0000256" key="2">
    <source>
        <dbReference type="SAM" id="Phobius"/>
    </source>
</evidence>
<dbReference type="Proteomes" id="UP000323046">
    <property type="component" value="Chromosome"/>
</dbReference>
<evidence type="ECO:0000313" key="4">
    <source>
        <dbReference type="EMBL" id="QES28925.1"/>
    </source>
</evidence>
<gene>
    <name evidence="4" type="ORF">DEJ47_23010</name>
</gene>
<feature type="region of interest" description="Disordered" evidence="1">
    <location>
        <begin position="257"/>
        <end position="305"/>
    </location>
</feature>
<accession>A0A5P2BEK1</accession>
<feature type="signal peptide" evidence="3">
    <location>
        <begin position="1"/>
        <end position="23"/>
    </location>
</feature>
<feature type="chain" id="PRO_5024792350" description="LPXTG cell wall anchor domain-containing protein" evidence="3">
    <location>
        <begin position="24"/>
        <end position="339"/>
    </location>
</feature>
<dbReference type="AlphaFoldDB" id="A0A5P2BEK1"/>